<dbReference type="GO" id="GO:0006511">
    <property type="term" value="P:ubiquitin-dependent protein catabolic process"/>
    <property type="evidence" value="ECO:0007669"/>
    <property type="project" value="TreeGrafter"/>
</dbReference>
<evidence type="ECO:0000313" key="2">
    <source>
        <dbReference type="RefSeq" id="XP_022982572.1"/>
    </source>
</evidence>
<name>A0A6J1IWZ0_CUCMA</name>
<protein>
    <submittedName>
        <fullName evidence="2">Protein N-terminal asparagine amidohydrolase isoform X1</fullName>
    </submittedName>
</protein>
<dbReference type="OrthoDB" id="539995at2759"/>
<dbReference type="PANTHER" id="PTHR12498:SF0">
    <property type="entry name" value="PROTEIN N-TERMINAL ASPARAGINE AMIDOHYDROLASE"/>
    <property type="match status" value="1"/>
</dbReference>
<dbReference type="PANTHER" id="PTHR12498">
    <property type="entry name" value="N-TERMINAL ASPARAGINE AMIDOHYDROLASE"/>
    <property type="match status" value="1"/>
</dbReference>
<evidence type="ECO:0000313" key="1">
    <source>
        <dbReference type="Proteomes" id="UP000504608"/>
    </source>
</evidence>
<dbReference type="AlphaFoldDB" id="A0A6J1IWZ0"/>
<dbReference type="Pfam" id="PF14736">
    <property type="entry name" value="N_Asn_amidohyd"/>
    <property type="match status" value="1"/>
</dbReference>
<dbReference type="GO" id="GO:0005634">
    <property type="term" value="C:nucleus"/>
    <property type="evidence" value="ECO:0007669"/>
    <property type="project" value="TreeGrafter"/>
</dbReference>
<gene>
    <name evidence="2" type="primary">LOC111481410</name>
</gene>
<keyword evidence="1" id="KW-1185">Reference proteome</keyword>
<reference evidence="2" key="1">
    <citation type="submission" date="2025-08" db="UniProtKB">
        <authorList>
            <consortium name="RefSeq"/>
        </authorList>
    </citation>
    <scope>IDENTIFICATION</scope>
    <source>
        <tissue evidence="2">Young leaves</tissue>
    </source>
</reference>
<dbReference type="GO" id="GO:0008418">
    <property type="term" value="F:protein-N-terminal asparagine amidohydrolase activity"/>
    <property type="evidence" value="ECO:0007669"/>
    <property type="project" value="InterPro"/>
</dbReference>
<accession>A0A6J1IWZ0</accession>
<dbReference type="InterPro" id="IPR026750">
    <property type="entry name" value="NTAN1"/>
</dbReference>
<dbReference type="GeneID" id="111481410"/>
<dbReference type="RefSeq" id="XP_022982572.1">
    <property type="nucleotide sequence ID" value="XM_023126804.1"/>
</dbReference>
<dbReference type="Proteomes" id="UP000504608">
    <property type="component" value="Unplaced"/>
</dbReference>
<proteinExistence type="predicted"/>
<dbReference type="KEGG" id="cmax:111481410"/>
<organism evidence="1 2">
    <name type="scientific">Cucurbita maxima</name>
    <name type="common">Pumpkin</name>
    <name type="synonym">Winter squash</name>
    <dbReference type="NCBI Taxonomy" id="3661"/>
    <lineage>
        <taxon>Eukaryota</taxon>
        <taxon>Viridiplantae</taxon>
        <taxon>Streptophyta</taxon>
        <taxon>Embryophyta</taxon>
        <taxon>Tracheophyta</taxon>
        <taxon>Spermatophyta</taxon>
        <taxon>Magnoliopsida</taxon>
        <taxon>eudicotyledons</taxon>
        <taxon>Gunneridae</taxon>
        <taxon>Pentapetalae</taxon>
        <taxon>rosids</taxon>
        <taxon>fabids</taxon>
        <taxon>Cucurbitales</taxon>
        <taxon>Cucurbitaceae</taxon>
        <taxon>Cucurbiteae</taxon>
        <taxon>Cucurbita</taxon>
    </lineage>
</organism>
<sequence length="402" mass="45777">MNKQKQNPLKAHFSSRAIHTIISRNPFTLLLSPVILHLSSPSIFHPRAMIFVDGIPFTVESSSSNKNCVSEQGADVLYALMECPFLVDATKSFKSIPEMRFTDSEQFGVERSTICKWVYVFQKEYATVDPALVDFVGTDEATTCVGVAFRNRRNGMTSVAHIDFPNIIENAVSQMLSLVVDPSSDAELDVHLVGGFEDVLLKESNDITELEDRKKTEGYSFPLCNKIIERLWTRPETFHLQTLCVLHHNTRRDSKGNAYPIFSGFSVKTSDGSVFPASFDSTSRCPDEVIRRIRLSSSYEDPSLKGRLLETYETHTDQFKIEPCCWSPWKRYMALSLQQLSDAEILQSCSTSPSAEAPDFVENSRRQWAYLVEHPDWKESFPKKKPRIFRRAADGKWERSFN</sequence>